<reference evidence="1" key="1">
    <citation type="submission" date="2022-10" db="EMBL/GenBank/DDBJ databases">
        <authorList>
            <person name="Chen Y."/>
            <person name="Dougan E. K."/>
            <person name="Chan C."/>
            <person name="Rhodes N."/>
            <person name="Thang M."/>
        </authorList>
    </citation>
    <scope>NUCLEOTIDE SEQUENCE</scope>
</reference>
<comment type="caution">
    <text evidence="1">The sequence shown here is derived from an EMBL/GenBank/DDBJ whole genome shotgun (WGS) entry which is preliminary data.</text>
</comment>
<name>A0A9P1FSF6_9DINO</name>
<dbReference type="EMBL" id="CAMXCT020000956">
    <property type="protein sequence ID" value="CAL1138490.1"/>
    <property type="molecule type" value="Genomic_DNA"/>
</dbReference>
<reference evidence="2 3" key="2">
    <citation type="submission" date="2024-05" db="EMBL/GenBank/DDBJ databases">
        <authorList>
            <person name="Chen Y."/>
            <person name="Shah S."/>
            <person name="Dougan E. K."/>
            <person name="Thang M."/>
            <person name="Chan C."/>
        </authorList>
    </citation>
    <scope>NUCLEOTIDE SEQUENCE [LARGE SCALE GENOMIC DNA]</scope>
</reference>
<organism evidence="1">
    <name type="scientific">Cladocopium goreaui</name>
    <dbReference type="NCBI Taxonomy" id="2562237"/>
    <lineage>
        <taxon>Eukaryota</taxon>
        <taxon>Sar</taxon>
        <taxon>Alveolata</taxon>
        <taxon>Dinophyceae</taxon>
        <taxon>Suessiales</taxon>
        <taxon>Symbiodiniaceae</taxon>
        <taxon>Cladocopium</taxon>
    </lineage>
</organism>
<gene>
    <name evidence="1" type="ORF">C1SCF055_LOCUS12598</name>
</gene>
<keyword evidence="3" id="KW-1185">Reference proteome</keyword>
<accession>A0A9P1FSF6</accession>
<dbReference type="EMBL" id="CAMXCT010000956">
    <property type="protein sequence ID" value="CAI3985115.1"/>
    <property type="molecule type" value="Genomic_DNA"/>
</dbReference>
<dbReference type="AlphaFoldDB" id="A0A9P1FSF6"/>
<dbReference type="EMBL" id="CAMXCT030000956">
    <property type="protein sequence ID" value="CAL4772427.1"/>
    <property type="molecule type" value="Genomic_DNA"/>
</dbReference>
<sequence>MDIMTPQGFAHALYQVLSLKPGSSLFLAPVCSTWVWVARGSTLRSEAMPLGWERYSSVLTANQMVARCCILMILAAARGIWVVCEQPKGSLMQFHPCFEAVMDLVPLWRKFIRMGDFGASSGKGTWLYSSRQEIEQLMEFQPQGIPQHERKSLVDFYVDSKGKQRVKGNAQLKLSQAYARAFGKALAKLRTKHLQRSKRMARALLKRAAGSVRKGAFKNTSHQMSFWVKHANLETVLEYLTS</sequence>
<proteinExistence type="predicted"/>
<evidence type="ECO:0000313" key="1">
    <source>
        <dbReference type="EMBL" id="CAI3985115.1"/>
    </source>
</evidence>
<dbReference type="OrthoDB" id="409884at2759"/>
<evidence type="ECO:0000313" key="2">
    <source>
        <dbReference type="EMBL" id="CAL4772427.1"/>
    </source>
</evidence>
<evidence type="ECO:0000313" key="3">
    <source>
        <dbReference type="Proteomes" id="UP001152797"/>
    </source>
</evidence>
<protein>
    <submittedName>
        <fullName evidence="1">Uncharacterized protein</fullName>
    </submittedName>
</protein>
<dbReference type="Proteomes" id="UP001152797">
    <property type="component" value="Unassembled WGS sequence"/>
</dbReference>